<proteinExistence type="predicted"/>
<sequence>MCIIVTASCWPTITSPRDSAPLLGLEPSKNDLWRGAGGARSDFRPGTGITGWRFHIESSRTREAPNSPGSLSTLSTEEDQDGQPIHQVSARPWTAITTSDEAVSHLVSLFLAWMNPTWRFVEQDIFLRGMRSKQLDSDFCSSFLVNSICAIASVRRDVTFHGSWRRMLTQHKLQSEHEVAFSGEGRDRITRGRHFHDEALRLWALEEYRPSLTNIQALCILSLKSNYRAKDRLGLTLIPIAVQLNNELPLNEYQRRYVDNDFYRRDFAVARLSTHWTAKCTHIIMRLAFMSPATVTANVSGLPKIREVYDDRSEPWIGYPFTTDAVAYRPTMYLVERCRLAELFQEMHDLIFTQRRMSIREFATALDQLSSRVQQWYQHLPFELHYEWPMSIYIWELHASYLTSLMILWCAAKTKFEQRQETSDYPQSSTGTTGGDDHDDAHFRSQMAQKRLSSSILLAHKAAEMLRDFRERYGLKVTPAWLLQLQAVTAGVLLQDPELADPTIISSPEVNASDRSIRNSHAAFDEVFRCLLGTGVEVMIARGIARMMYHTALDR</sequence>
<protein>
    <recommendedName>
        <fullName evidence="4">Transcription factor domain-containing protein</fullName>
    </recommendedName>
</protein>
<gene>
    <name evidence="2" type="ORF">M409DRAFT_52055</name>
</gene>
<dbReference type="PANTHER" id="PTHR47256:SF1">
    <property type="entry name" value="ZN(II)2CYS6 TRANSCRIPTION FACTOR (EUROFUNG)"/>
    <property type="match status" value="1"/>
</dbReference>
<feature type="region of interest" description="Disordered" evidence="1">
    <location>
        <begin position="59"/>
        <end position="84"/>
    </location>
</feature>
<dbReference type="GeneID" id="54565245"/>
<dbReference type="InterPro" id="IPR053187">
    <property type="entry name" value="Notoamide_regulator"/>
</dbReference>
<dbReference type="AlphaFoldDB" id="A0A6A6CR02"/>
<feature type="region of interest" description="Disordered" evidence="1">
    <location>
        <begin position="420"/>
        <end position="441"/>
    </location>
</feature>
<dbReference type="Proteomes" id="UP000799537">
    <property type="component" value="Unassembled WGS sequence"/>
</dbReference>
<dbReference type="EMBL" id="ML993587">
    <property type="protein sequence ID" value="KAF2169515.1"/>
    <property type="molecule type" value="Genomic_DNA"/>
</dbReference>
<dbReference type="CDD" id="cd12148">
    <property type="entry name" value="fungal_TF_MHR"/>
    <property type="match status" value="1"/>
</dbReference>
<evidence type="ECO:0000313" key="3">
    <source>
        <dbReference type="Proteomes" id="UP000799537"/>
    </source>
</evidence>
<dbReference type="RefSeq" id="XP_033670404.1">
    <property type="nucleotide sequence ID" value="XM_033811973.1"/>
</dbReference>
<dbReference type="PANTHER" id="PTHR47256">
    <property type="entry name" value="ZN(II)2CYS6 TRANSCRIPTION FACTOR (EUROFUNG)-RELATED"/>
    <property type="match status" value="1"/>
</dbReference>
<organism evidence="2 3">
    <name type="scientific">Zasmidium cellare ATCC 36951</name>
    <dbReference type="NCBI Taxonomy" id="1080233"/>
    <lineage>
        <taxon>Eukaryota</taxon>
        <taxon>Fungi</taxon>
        <taxon>Dikarya</taxon>
        <taxon>Ascomycota</taxon>
        <taxon>Pezizomycotina</taxon>
        <taxon>Dothideomycetes</taxon>
        <taxon>Dothideomycetidae</taxon>
        <taxon>Mycosphaerellales</taxon>
        <taxon>Mycosphaerellaceae</taxon>
        <taxon>Zasmidium</taxon>
    </lineage>
</organism>
<evidence type="ECO:0000313" key="2">
    <source>
        <dbReference type="EMBL" id="KAF2169515.1"/>
    </source>
</evidence>
<reference evidence="2" key="1">
    <citation type="journal article" date="2020" name="Stud. Mycol.">
        <title>101 Dothideomycetes genomes: a test case for predicting lifestyles and emergence of pathogens.</title>
        <authorList>
            <person name="Haridas S."/>
            <person name="Albert R."/>
            <person name="Binder M."/>
            <person name="Bloem J."/>
            <person name="Labutti K."/>
            <person name="Salamov A."/>
            <person name="Andreopoulos B."/>
            <person name="Baker S."/>
            <person name="Barry K."/>
            <person name="Bills G."/>
            <person name="Bluhm B."/>
            <person name="Cannon C."/>
            <person name="Castanera R."/>
            <person name="Culley D."/>
            <person name="Daum C."/>
            <person name="Ezra D."/>
            <person name="Gonzalez J."/>
            <person name="Henrissat B."/>
            <person name="Kuo A."/>
            <person name="Liang C."/>
            <person name="Lipzen A."/>
            <person name="Lutzoni F."/>
            <person name="Magnuson J."/>
            <person name="Mondo S."/>
            <person name="Nolan M."/>
            <person name="Ohm R."/>
            <person name="Pangilinan J."/>
            <person name="Park H.-J."/>
            <person name="Ramirez L."/>
            <person name="Alfaro M."/>
            <person name="Sun H."/>
            <person name="Tritt A."/>
            <person name="Yoshinaga Y."/>
            <person name="Zwiers L.-H."/>
            <person name="Turgeon B."/>
            <person name="Goodwin S."/>
            <person name="Spatafora J."/>
            <person name="Crous P."/>
            <person name="Grigoriev I."/>
        </authorList>
    </citation>
    <scope>NUCLEOTIDE SEQUENCE</scope>
    <source>
        <strain evidence="2">ATCC 36951</strain>
    </source>
</reference>
<dbReference type="OrthoDB" id="3648506at2759"/>
<evidence type="ECO:0000256" key="1">
    <source>
        <dbReference type="SAM" id="MobiDB-lite"/>
    </source>
</evidence>
<name>A0A6A6CR02_ZASCE</name>
<evidence type="ECO:0008006" key="4">
    <source>
        <dbReference type="Google" id="ProtNLM"/>
    </source>
</evidence>
<accession>A0A6A6CR02</accession>
<keyword evidence="3" id="KW-1185">Reference proteome</keyword>